<feature type="transmembrane region" description="Helical" evidence="1">
    <location>
        <begin position="154"/>
        <end position="171"/>
    </location>
</feature>
<keyword evidence="1" id="KW-0812">Transmembrane</keyword>
<dbReference type="InterPro" id="IPR052710">
    <property type="entry name" value="CAAX_protease"/>
</dbReference>
<dbReference type="GO" id="GO:0080120">
    <property type="term" value="P:CAAX-box protein maturation"/>
    <property type="evidence" value="ECO:0007669"/>
    <property type="project" value="UniProtKB-ARBA"/>
</dbReference>
<feature type="transmembrane region" description="Helical" evidence="1">
    <location>
        <begin position="39"/>
        <end position="60"/>
    </location>
</feature>
<evidence type="ECO:0000313" key="5">
    <source>
        <dbReference type="Proteomes" id="UP000677265"/>
    </source>
</evidence>
<feature type="transmembrane region" description="Helical" evidence="1">
    <location>
        <begin position="80"/>
        <end position="100"/>
    </location>
</feature>
<dbReference type="AlphaFoldDB" id="A0A942T8V2"/>
<keyword evidence="3" id="KW-0378">Hydrolase</keyword>
<evidence type="ECO:0000259" key="2">
    <source>
        <dbReference type="Pfam" id="PF02517"/>
    </source>
</evidence>
<dbReference type="EMBL" id="JAGYPE020000104">
    <property type="protein sequence ID" value="MCH6269470.1"/>
    <property type="molecule type" value="Genomic_DNA"/>
</dbReference>
<organism evidence="3">
    <name type="scientific">Neobacillus citreus</name>
    <dbReference type="NCBI Taxonomy" id="2833578"/>
    <lineage>
        <taxon>Bacteria</taxon>
        <taxon>Bacillati</taxon>
        <taxon>Bacillota</taxon>
        <taxon>Bacilli</taxon>
        <taxon>Bacillales</taxon>
        <taxon>Bacillaceae</taxon>
        <taxon>Neobacillus</taxon>
    </lineage>
</organism>
<dbReference type="PANTHER" id="PTHR36435">
    <property type="entry name" value="SLR1288 PROTEIN"/>
    <property type="match status" value="1"/>
</dbReference>
<reference evidence="3" key="1">
    <citation type="submission" date="2021-05" db="EMBL/GenBank/DDBJ databases">
        <title>Novel Bacillus species.</title>
        <authorList>
            <person name="Liu G."/>
        </authorList>
    </citation>
    <scope>NUCLEOTIDE SEQUENCE</scope>
    <source>
        <strain evidence="3 5">FJAT-50051</strain>
    </source>
</reference>
<dbReference type="GO" id="GO:0008237">
    <property type="term" value="F:metallopeptidase activity"/>
    <property type="evidence" value="ECO:0007669"/>
    <property type="project" value="UniProtKB-KW"/>
</dbReference>
<feature type="transmembrane region" description="Helical" evidence="1">
    <location>
        <begin position="7"/>
        <end position="33"/>
    </location>
</feature>
<proteinExistence type="predicted"/>
<accession>A0A942T8V2</accession>
<comment type="caution">
    <text evidence="3">The sequence shown here is derived from an EMBL/GenBank/DDBJ whole genome shotgun (WGS) entry which is preliminary data.</text>
</comment>
<keyword evidence="3" id="KW-0482">Metalloprotease</keyword>
<evidence type="ECO:0000256" key="1">
    <source>
        <dbReference type="SAM" id="Phobius"/>
    </source>
</evidence>
<sequence>MKKEYWIVLIVYIAMQLSSFAGIPAFMFGFRLFGWRQEFVVPVWLITSFTLAFLIILVILRKEMKPGVHSERNTSIGHSIKWAILGVFLALFAQYTAAIIERLIGIELGSKNTQEILTIINAFPLAILVTSIIGPILEEIVFRKIIFGAFYKRFNFFISALISSVVFALVHMEPEHLLIYSAMGFTFAFLYVKTKRILVPIFAHVSMNTMVVLVQSVYKDDIERLMRESEAVQNFIGGFL</sequence>
<keyword evidence="1" id="KW-0472">Membrane</keyword>
<feature type="transmembrane region" description="Helical" evidence="1">
    <location>
        <begin position="120"/>
        <end position="142"/>
    </location>
</feature>
<feature type="domain" description="CAAX prenyl protease 2/Lysostaphin resistance protein A-like" evidence="2">
    <location>
        <begin position="123"/>
        <end position="210"/>
    </location>
</feature>
<dbReference type="Pfam" id="PF02517">
    <property type="entry name" value="Rce1-like"/>
    <property type="match status" value="1"/>
</dbReference>
<gene>
    <name evidence="4" type="ORF">KHB02_028470</name>
    <name evidence="3" type="ORF">KHB02_45415</name>
</gene>
<dbReference type="PANTHER" id="PTHR36435:SF6">
    <property type="entry name" value="ABORTIVE INFECTION PROTEIN"/>
    <property type="match status" value="1"/>
</dbReference>
<evidence type="ECO:0000313" key="3">
    <source>
        <dbReference type="EMBL" id="MBS4188595.1"/>
    </source>
</evidence>
<dbReference type="EMBL" id="JAGYPE010000015">
    <property type="protein sequence ID" value="MBS4188595.1"/>
    <property type="molecule type" value="Genomic_DNA"/>
</dbReference>
<keyword evidence="1" id="KW-1133">Transmembrane helix</keyword>
<keyword evidence="3" id="KW-0645">Protease</keyword>
<dbReference type="GO" id="GO:0004175">
    <property type="term" value="F:endopeptidase activity"/>
    <property type="evidence" value="ECO:0007669"/>
    <property type="project" value="UniProtKB-ARBA"/>
</dbReference>
<dbReference type="RefSeq" id="WP_213148368.1">
    <property type="nucleotide sequence ID" value="NZ_JAGYPE020000104.1"/>
</dbReference>
<protein>
    <submittedName>
        <fullName evidence="3">CPBP family intramembrane metalloprotease</fullName>
    </submittedName>
</protein>
<evidence type="ECO:0000313" key="4">
    <source>
        <dbReference type="EMBL" id="MCH6269470.1"/>
    </source>
</evidence>
<dbReference type="Proteomes" id="UP000677265">
    <property type="component" value="Unassembled WGS sequence"/>
</dbReference>
<dbReference type="InterPro" id="IPR003675">
    <property type="entry name" value="Rce1/LyrA-like_dom"/>
</dbReference>
<feature type="transmembrane region" description="Helical" evidence="1">
    <location>
        <begin position="177"/>
        <end position="192"/>
    </location>
</feature>
<name>A0A942T8V2_9BACI</name>
<keyword evidence="5" id="KW-1185">Reference proteome</keyword>